<gene>
    <name evidence="1" type="ORF">UV42_C0051G0003</name>
</gene>
<name>A0A0G1DI61_9BACT</name>
<organism evidence="1 2">
    <name type="scientific">Candidatus Magasanikbacteria bacterium GW2011_GWE2_42_7</name>
    <dbReference type="NCBI Taxonomy" id="1619052"/>
    <lineage>
        <taxon>Bacteria</taxon>
        <taxon>Candidatus Magasanikiibacteriota</taxon>
    </lineage>
</organism>
<sequence>MAVQITCISKDSSNHENPYTAISNLGWKSDSDGSTGNSTRLEMYDFVKNKNGVAYVKDPYDGSKAYLTAEETNRGTKYVKTLPNDTSADNLLKLPECR</sequence>
<evidence type="ECO:0000313" key="1">
    <source>
        <dbReference type="EMBL" id="KKS70516.1"/>
    </source>
</evidence>
<dbReference type="EMBL" id="LCEK01000051">
    <property type="protein sequence ID" value="KKS70516.1"/>
    <property type="molecule type" value="Genomic_DNA"/>
</dbReference>
<reference evidence="1 2" key="1">
    <citation type="journal article" date="2015" name="Nature">
        <title>rRNA introns, odd ribosomes, and small enigmatic genomes across a large radiation of phyla.</title>
        <authorList>
            <person name="Brown C.T."/>
            <person name="Hug L.A."/>
            <person name="Thomas B.C."/>
            <person name="Sharon I."/>
            <person name="Castelle C.J."/>
            <person name="Singh A."/>
            <person name="Wilkins M.J."/>
            <person name="Williams K.H."/>
            <person name="Banfield J.F."/>
        </authorList>
    </citation>
    <scope>NUCLEOTIDE SEQUENCE [LARGE SCALE GENOMIC DNA]</scope>
</reference>
<dbReference type="Proteomes" id="UP000033867">
    <property type="component" value="Unassembled WGS sequence"/>
</dbReference>
<protein>
    <recommendedName>
        <fullName evidence="3">DUF3892 domain-containing protein</fullName>
    </recommendedName>
</protein>
<dbReference type="InterPro" id="IPR024997">
    <property type="entry name" value="DUF3892"/>
</dbReference>
<comment type="caution">
    <text evidence="1">The sequence shown here is derived from an EMBL/GenBank/DDBJ whole genome shotgun (WGS) entry which is preliminary data.</text>
</comment>
<evidence type="ECO:0008006" key="3">
    <source>
        <dbReference type="Google" id="ProtNLM"/>
    </source>
</evidence>
<dbReference type="AlphaFoldDB" id="A0A0G1DI61"/>
<accession>A0A0G1DI61</accession>
<dbReference type="Pfam" id="PF13031">
    <property type="entry name" value="DUF3892"/>
    <property type="match status" value="1"/>
</dbReference>
<evidence type="ECO:0000313" key="2">
    <source>
        <dbReference type="Proteomes" id="UP000033867"/>
    </source>
</evidence>
<proteinExistence type="predicted"/>